<name>A0ABM6RMP2_9FIRM</name>
<sequence length="91" mass="9961">MYLHIGHDTMIDTGRIVAILNKNLMDHSPEVRQMVHRLNSIGALQGDLADAKTMILTDSGLVMSSISAATLYKRAGKIASEGSLAMWYTEI</sequence>
<dbReference type="NCBIfam" id="NF046065">
    <property type="entry name" value="MtxRegRemB"/>
    <property type="match status" value="1"/>
</dbReference>
<evidence type="ECO:0008006" key="3">
    <source>
        <dbReference type="Google" id="ProtNLM"/>
    </source>
</evidence>
<keyword evidence="2" id="KW-1185">Reference proteome</keyword>
<reference evidence="1 2" key="1">
    <citation type="journal article" date="2019" name="Sci. Rep.">
        <title>Sulfobacillus thermotolerans: new insights into resistance and metabolic capacities of acidophilic chemolithotrophs.</title>
        <authorList>
            <person name="Panyushkina A.E."/>
            <person name="Babenko V.V."/>
            <person name="Nikitina A.S."/>
            <person name="Selezneva O.V."/>
            <person name="Tsaplina I.A."/>
            <person name="Letarova M.A."/>
            <person name="Kostryukova E.S."/>
            <person name="Letarov A.V."/>
        </authorList>
    </citation>
    <scope>NUCLEOTIDE SEQUENCE [LARGE SCALE GENOMIC DNA]</scope>
    <source>
        <strain evidence="1 2">Kr1</strain>
    </source>
</reference>
<proteinExistence type="predicted"/>
<accession>A0ABM6RMP2</accession>
<protein>
    <recommendedName>
        <fullName evidence="3">DUF370 domain-containing protein</fullName>
    </recommendedName>
</protein>
<dbReference type="Pfam" id="PF04025">
    <property type="entry name" value="RemA-like"/>
    <property type="match status" value="1"/>
</dbReference>
<dbReference type="InterPro" id="IPR007169">
    <property type="entry name" value="RemA-like"/>
</dbReference>
<dbReference type="Proteomes" id="UP000325292">
    <property type="component" value="Chromosome"/>
</dbReference>
<gene>
    <name evidence="1" type="ORF">BXT84_00230</name>
</gene>
<dbReference type="EMBL" id="CP019454">
    <property type="protein sequence ID" value="AUW92571.1"/>
    <property type="molecule type" value="Genomic_DNA"/>
</dbReference>
<organism evidence="1 2">
    <name type="scientific">Sulfobacillus thermotolerans</name>
    <dbReference type="NCBI Taxonomy" id="338644"/>
    <lineage>
        <taxon>Bacteria</taxon>
        <taxon>Bacillati</taxon>
        <taxon>Bacillota</taxon>
        <taxon>Clostridia</taxon>
        <taxon>Eubacteriales</taxon>
        <taxon>Clostridiales Family XVII. Incertae Sedis</taxon>
        <taxon>Sulfobacillus</taxon>
    </lineage>
</organism>
<evidence type="ECO:0000313" key="2">
    <source>
        <dbReference type="Proteomes" id="UP000325292"/>
    </source>
</evidence>
<evidence type="ECO:0000313" key="1">
    <source>
        <dbReference type="EMBL" id="AUW92571.1"/>
    </source>
</evidence>